<protein>
    <submittedName>
        <fullName evidence="2">Uncharacterized protein</fullName>
    </submittedName>
</protein>
<dbReference type="Proteomes" id="UP000192284">
    <property type="component" value="Unassembled WGS sequence"/>
</dbReference>
<reference evidence="2 3" key="1">
    <citation type="submission" date="2017-02" db="EMBL/GenBank/DDBJ databases">
        <title>The new phylogeny of genus Mycobacterium.</title>
        <authorList>
            <person name="Tortoli E."/>
            <person name="Trovato A."/>
            <person name="Cirillo D.M."/>
        </authorList>
    </citation>
    <scope>NUCLEOTIDE SEQUENCE [LARGE SCALE GENOMIC DNA]</scope>
    <source>
        <strain evidence="2 3">DSM 45057</strain>
    </source>
</reference>
<accession>A0A1X0A3C7</accession>
<keyword evidence="1" id="KW-0472">Membrane</keyword>
<feature type="transmembrane region" description="Helical" evidence="1">
    <location>
        <begin position="24"/>
        <end position="50"/>
    </location>
</feature>
<keyword evidence="3" id="KW-1185">Reference proteome</keyword>
<keyword evidence="1" id="KW-1133">Transmembrane helix</keyword>
<comment type="caution">
    <text evidence="2">The sequence shown here is derived from an EMBL/GenBank/DDBJ whole genome shotgun (WGS) entry which is preliminary data.</text>
</comment>
<proteinExistence type="predicted"/>
<evidence type="ECO:0000313" key="3">
    <source>
        <dbReference type="Proteomes" id="UP000192284"/>
    </source>
</evidence>
<evidence type="ECO:0000256" key="1">
    <source>
        <dbReference type="SAM" id="Phobius"/>
    </source>
</evidence>
<dbReference type="AlphaFoldDB" id="A0A1X0A3C7"/>
<gene>
    <name evidence="2" type="ORF">BST12_05685</name>
</gene>
<evidence type="ECO:0000313" key="2">
    <source>
        <dbReference type="EMBL" id="ORA24355.1"/>
    </source>
</evidence>
<organism evidence="2 3">
    <name type="scientific">Mycobacterium angelicum</name>
    <dbReference type="NCBI Taxonomy" id="470074"/>
    <lineage>
        <taxon>Bacteria</taxon>
        <taxon>Bacillati</taxon>
        <taxon>Actinomycetota</taxon>
        <taxon>Actinomycetes</taxon>
        <taxon>Mycobacteriales</taxon>
        <taxon>Mycobacteriaceae</taxon>
        <taxon>Mycobacterium</taxon>
    </lineage>
</organism>
<keyword evidence="1" id="KW-0812">Transmembrane</keyword>
<sequence length="72" mass="8316">MDVKVAARRLGRAERKVVRLQRRIWLVQLVLWPAGIAAATTVFVGAWFFWRRKQSPDVPVQRAEPPTMSETN</sequence>
<name>A0A1X0A3C7_MYCAN</name>
<dbReference type="EMBL" id="MVHE01000005">
    <property type="protein sequence ID" value="ORA24355.1"/>
    <property type="molecule type" value="Genomic_DNA"/>
</dbReference>